<keyword evidence="1" id="KW-1133">Transmembrane helix</keyword>
<gene>
    <name evidence="2" type="ORF">AVDCRST_MAG59-2963</name>
</gene>
<evidence type="ECO:0000256" key="1">
    <source>
        <dbReference type="SAM" id="Phobius"/>
    </source>
</evidence>
<feature type="transmembrane region" description="Helical" evidence="1">
    <location>
        <begin position="99"/>
        <end position="120"/>
    </location>
</feature>
<name>A0A6J4V114_9BACT</name>
<proteinExistence type="predicted"/>
<keyword evidence="1" id="KW-0472">Membrane</keyword>
<feature type="transmembrane region" description="Helical" evidence="1">
    <location>
        <begin position="126"/>
        <end position="145"/>
    </location>
</feature>
<evidence type="ECO:0000313" key="2">
    <source>
        <dbReference type="EMBL" id="CAA9565398.1"/>
    </source>
</evidence>
<reference evidence="2" key="1">
    <citation type="submission" date="2020-02" db="EMBL/GenBank/DDBJ databases">
        <authorList>
            <person name="Meier V. D."/>
        </authorList>
    </citation>
    <scope>NUCLEOTIDE SEQUENCE</scope>
    <source>
        <strain evidence="2">AVDCRST_MAG59</strain>
    </source>
</reference>
<accession>A0A6J4V114</accession>
<feature type="transmembrane region" description="Helical" evidence="1">
    <location>
        <begin position="48"/>
        <end position="78"/>
    </location>
</feature>
<protein>
    <recommendedName>
        <fullName evidence="3">DUF1772 domain-containing protein</fullName>
    </recommendedName>
</protein>
<keyword evidence="1" id="KW-0812">Transmembrane</keyword>
<organism evidence="2">
    <name type="scientific">uncultured Thermomicrobiales bacterium</name>
    <dbReference type="NCBI Taxonomy" id="1645740"/>
    <lineage>
        <taxon>Bacteria</taxon>
        <taxon>Pseudomonadati</taxon>
        <taxon>Thermomicrobiota</taxon>
        <taxon>Thermomicrobia</taxon>
        <taxon>Thermomicrobiales</taxon>
        <taxon>environmental samples</taxon>
    </lineage>
</organism>
<dbReference type="AlphaFoldDB" id="A0A6J4V114"/>
<sequence length="193" mass="20749">MGAPLWATGGDARPSTRISGGPLGWSLSYRPLPLFFSPDGTMPVMPDAAVFLVLLHAAATLFMTGLIWFVQVVHYPLFARVGGDGYRDYQSEHMRRTGWVVGPAMLAELGSGGALVWLRPAAVTDALVWLGLGLLAVVWLSTALVQVPRHDTLAGGWDERAGRELVATNWLRTAAWSARGLLVLAMLSSALAR</sequence>
<evidence type="ECO:0008006" key="3">
    <source>
        <dbReference type="Google" id="ProtNLM"/>
    </source>
</evidence>
<dbReference type="EMBL" id="CADCWF010000199">
    <property type="protein sequence ID" value="CAA9565398.1"/>
    <property type="molecule type" value="Genomic_DNA"/>
</dbReference>